<keyword evidence="6 7" id="KW-0472">Membrane</keyword>
<dbReference type="GO" id="GO:0016020">
    <property type="term" value="C:membrane"/>
    <property type="evidence" value="ECO:0007669"/>
    <property type="project" value="UniProtKB-SubCell"/>
</dbReference>
<feature type="transmembrane region" description="Helical" evidence="7">
    <location>
        <begin position="551"/>
        <end position="571"/>
    </location>
</feature>
<feature type="transmembrane region" description="Helical" evidence="7">
    <location>
        <begin position="511"/>
        <end position="531"/>
    </location>
</feature>
<gene>
    <name evidence="10" type="ORF">KB874_10315</name>
</gene>
<comment type="caution">
    <text evidence="10">The sequence shown here is derived from an EMBL/GenBank/DDBJ whole genome shotgun (WGS) entry which is preliminary data.</text>
</comment>
<dbReference type="InterPro" id="IPR037257">
    <property type="entry name" value="T2SS_E_N_sf"/>
</dbReference>
<dbReference type="SUPFAM" id="SSF160246">
    <property type="entry name" value="EspE N-terminal domain-like"/>
    <property type="match status" value="1"/>
</dbReference>
<dbReference type="SUPFAM" id="SSF53448">
    <property type="entry name" value="Nucleotide-diphospho-sugar transferases"/>
    <property type="match status" value="1"/>
</dbReference>
<evidence type="ECO:0000256" key="6">
    <source>
        <dbReference type="ARBA" id="ARBA00023136"/>
    </source>
</evidence>
<accession>A0A8J7WDQ2</accession>
<dbReference type="Pfam" id="PF05157">
    <property type="entry name" value="MshEN"/>
    <property type="match status" value="1"/>
</dbReference>
<dbReference type="Gene3D" id="3.90.550.10">
    <property type="entry name" value="Spore Coat Polysaccharide Biosynthesis Protein SpsA, Chain A"/>
    <property type="match status" value="1"/>
</dbReference>
<keyword evidence="3 10" id="KW-0808">Transferase</keyword>
<evidence type="ECO:0000256" key="7">
    <source>
        <dbReference type="SAM" id="Phobius"/>
    </source>
</evidence>
<dbReference type="Pfam" id="PF13632">
    <property type="entry name" value="Glyco_trans_2_3"/>
    <property type="match status" value="1"/>
</dbReference>
<feature type="domain" description="Type II secretion system protein GspE N-terminal" evidence="8">
    <location>
        <begin position="76"/>
        <end position="156"/>
    </location>
</feature>
<keyword evidence="4 7" id="KW-0812">Transmembrane</keyword>
<dbReference type="Gene3D" id="3.30.300.160">
    <property type="entry name" value="Type II secretion system, protein E, N-terminal domain"/>
    <property type="match status" value="1"/>
</dbReference>
<evidence type="ECO:0000256" key="4">
    <source>
        <dbReference type="ARBA" id="ARBA00022692"/>
    </source>
</evidence>
<dbReference type="Proteomes" id="UP000681356">
    <property type="component" value="Unassembled WGS sequence"/>
</dbReference>
<evidence type="ECO:0000256" key="2">
    <source>
        <dbReference type="ARBA" id="ARBA00022676"/>
    </source>
</evidence>
<feature type="transmembrane region" description="Helical" evidence="7">
    <location>
        <begin position="210"/>
        <end position="233"/>
    </location>
</feature>
<dbReference type="InterPro" id="IPR029044">
    <property type="entry name" value="Nucleotide-diphossugar_trans"/>
</dbReference>
<keyword evidence="5 7" id="KW-1133">Transmembrane helix</keyword>
<dbReference type="EC" id="2.4.-.-" evidence="10"/>
<feature type="transmembrane region" description="Helical" evidence="7">
    <location>
        <begin position="578"/>
        <end position="600"/>
    </location>
</feature>
<dbReference type="RefSeq" id="WP_212536501.1">
    <property type="nucleotide sequence ID" value="NZ_JAGTUU010000004.1"/>
</dbReference>
<dbReference type="InterPro" id="IPR001173">
    <property type="entry name" value="Glyco_trans_2-like"/>
</dbReference>
<evidence type="ECO:0000313" key="11">
    <source>
        <dbReference type="Proteomes" id="UP000681356"/>
    </source>
</evidence>
<dbReference type="InterPro" id="IPR050321">
    <property type="entry name" value="Glycosyltr_2/OpgH_subfam"/>
</dbReference>
<keyword evidence="2 10" id="KW-0328">Glycosyltransferase</keyword>
<feature type="transmembrane region" description="Helical" evidence="7">
    <location>
        <begin position="186"/>
        <end position="204"/>
    </location>
</feature>
<evidence type="ECO:0000259" key="8">
    <source>
        <dbReference type="Pfam" id="PF05157"/>
    </source>
</evidence>
<sequence length="630" mass="69603">MNQQAQILEDLRRTSPLGPRDEPLSRILLDAGALSPQALLSATAEAARLNRPLAQVIEAEDLLPLADLLDAQAQRHGVPVLRRDAHPPDETALAALPARFCLDHAVLPWFRRGDTLVLATARPDDFPRILTKLPPDIGPVTMAITSEAEIHTTISESHGTALARGAETLRPAADSCRDLVRLDRSAGAVAAVALVLSVGLLALAPQMFFGGALALALGSLIVAQGMKLAALVATLRRPLPAPPDELRMPPQPPVVTLLVPLYRERAIARALVARLSRLTYPRTLLDVILILEEHDDQTRAALAEAHLPRWIRTLEVPQGQPMTKPRALNYALNFARGTIIGIYDAEDAPAPDQVDRVVAHFAQAPRDVACLQGVLDFYNPRANWLSRCFAIEYASWFRVLLPGLVRLGLAVPLGGTTVFLRRDALEAVGGWDAHNVTEDADLGMLLARRGYRTDVIPTVTREEANNRAWPWIRQRSRWLKGYAITWWVHSRHPRALWRDLGPWRFFGVQTLFLATLAQFVLAPVLWSFWLILLGLPHPLDGVMSDASRRVLIGTFLSAEAISLAFGIIALARSPHRRLIPWVPTLFLYFPLGTFAIYKALWEVLRKPFYWDKTDHGHSAPDGPGADLPRG</sequence>
<feature type="domain" description="Glycosyltransferase 2-like" evidence="9">
    <location>
        <begin position="340"/>
        <end position="533"/>
    </location>
</feature>
<reference evidence="10" key="1">
    <citation type="submission" date="2021-04" db="EMBL/GenBank/DDBJ databases">
        <authorList>
            <person name="Yoon J."/>
        </authorList>
    </citation>
    <scope>NUCLEOTIDE SEQUENCE</scope>
    <source>
        <strain evidence="10">KMU-90</strain>
    </source>
</reference>
<name>A0A8J7WDQ2_9RHOB</name>
<evidence type="ECO:0000256" key="3">
    <source>
        <dbReference type="ARBA" id="ARBA00022679"/>
    </source>
</evidence>
<dbReference type="EMBL" id="JAGTUU010000004">
    <property type="protein sequence ID" value="MBS0124529.1"/>
    <property type="molecule type" value="Genomic_DNA"/>
</dbReference>
<evidence type="ECO:0000313" key="10">
    <source>
        <dbReference type="EMBL" id="MBS0124529.1"/>
    </source>
</evidence>
<comment type="subcellular location">
    <subcellularLocation>
        <location evidence="1">Membrane</location>
        <topology evidence="1">Multi-pass membrane protein</topology>
    </subcellularLocation>
</comment>
<dbReference type="AlphaFoldDB" id="A0A8J7WDQ2"/>
<protein>
    <submittedName>
        <fullName evidence="10">Glycosyltransferase</fullName>
        <ecNumber evidence="10">2.4.-.-</ecNumber>
    </submittedName>
</protein>
<dbReference type="InterPro" id="IPR007831">
    <property type="entry name" value="T2SS_GspE_N"/>
</dbReference>
<dbReference type="PANTHER" id="PTHR43867">
    <property type="entry name" value="CELLULOSE SYNTHASE CATALYTIC SUBUNIT A [UDP-FORMING]"/>
    <property type="match status" value="1"/>
</dbReference>
<keyword evidence="11" id="KW-1185">Reference proteome</keyword>
<proteinExistence type="predicted"/>
<dbReference type="PANTHER" id="PTHR43867:SF2">
    <property type="entry name" value="CELLULOSE SYNTHASE CATALYTIC SUBUNIT A [UDP-FORMING]"/>
    <property type="match status" value="1"/>
</dbReference>
<dbReference type="GO" id="GO:0016757">
    <property type="term" value="F:glycosyltransferase activity"/>
    <property type="evidence" value="ECO:0007669"/>
    <property type="project" value="UniProtKB-KW"/>
</dbReference>
<organism evidence="10 11">
    <name type="scientific">Thetidibacter halocola</name>
    <dbReference type="NCBI Taxonomy" id="2827239"/>
    <lineage>
        <taxon>Bacteria</taxon>
        <taxon>Pseudomonadati</taxon>
        <taxon>Pseudomonadota</taxon>
        <taxon>Alphaproteobacteria</taxon>
        <taxon>Rhodobacterales</taxon>
        <taxon>Roseobacteraceae</taxon>
        <taxon>Thetidibacter</taxon>
    </lineage>
</organism>
<evidence type="ECO:0000259" key="9">
    <source>
        <dbReference type="Pfam" id="PF13632"/>
    </source>
</evidence>
<evidence type="ECO:0000256" key="5">
    <source>
        <dbReference type="ARBA" id="ARBA00022989"/>
    </source>
</evidence>
<evidence type="ECO:0000256" key="1">
    <source>
        <dbReference type="ARBA" id="ARBA00004141"/>
    </source>
</evidence>